<dbReference type="RefSeq" id="WP_136136648.1">
    <property type="nucleotide sequence ID" value="NZ_SDGV01000012.1"/>
</dbReference>
<dbReference type="GO" id="GO:0015820">
    <property type="term" value="P:L-leucine transport"/>
    <property type="evidence" value="ECO:0007669"/>
    <property type="project" value="TreeGrafter"/>
</dbReference>
<dbReference type="PANTHER" id="PTHR30588:SF0">
    <property type="entry name" value="BRANCHED-CHAIN AMINO ACID PERMEASE BRNQ"/>
    <property type="match status" value="1"/>
</dbReference>
<keyword evidence="5 9" id="KW-0812">Transmembrane</keyword>
<evidence type="ECO:0000256" key="8">
    <source>
        <dbReference type="ARBA" id="ARBA00023136"/>
    </source>
</evidence>
<dbReference type="GO" id="GO:0015188">
    <property type="term" value="F:L-isoleucine transmembrane transporter activity"/>
    <property type="evidence" value="ECO:0007669"/>
    <property type="project" value="TreeGrafter"/>
</dbReference>
<evidence type="ECO:0000256" key="1">
    <source>
        <dbReference type="ARBA" id="ARBA00004651"/>
    </source>
</evidence>
<keyword evidence="6 9" id="KW-0029">Amino-acid transport</keyword>
<dbReference type="InterPro" id="IPR004685">
    <property type="entry name" value="Brnchd-chn_aa_trnsp_Livcs"/>
</dbReference>
<dbReference type="GO" id="GO:0005304">
    <property type="term" value="F:L-valine transmembrane transporter activity"/>
    <property type="evidence" value="ECO:0007669"/>
    <property type="project" value="TreeGrafter"/>
</dbReference>
<sequence length="452" mass="49836">MEKPVKLKFSNYLSIGMMIFGLFFGAGNLIFPIQMGQEAGKAVGAANLGFLITGIGLPFLGILAFGFSGSDSLIDLSKKVSHRFSYVFTTILFMIIGPLFALPRLATTSYEVGISTFVQAEYQVPALLLFTCLFFAVTWYLSLNPTKLLDYIGKYLTPLFLILLAILMFLAFAMPMGKISTAPTQSKYMLHPFLQGFLNGYNTLDALAALAFGTVIVTSVQRLGNFTKKEAAIKIGFSGLIGIVLMGIIYTLLSYMGTMSLGEFPLNKNGGITLSQISVYYLGNFGYIIMSVIVLIACLKTAIGLVSAFSQTFTKLYPRVNYKWFCVGATVLAGVVSNIGLTSIIAISTPVLMFIYPLAMLLIFLSLFSQFFENFKAVYRCSIYLTMISAFFEGLNAMPVFVKQQHWIAKLLDGANKYLPLYEYGFSWLLFATIGILVGILLSIYQRNRVNS</sequence>
<dbReference type="Pfam" id="PF05525">
    <property type="entry name" value="Branch_AA_trans"/>
    <property type="match status" value="1"/>
</dbReference>
<dbReference type="GO" id="GO:0005886">
    <property type="term" value="C:plasma membrane"/>
    <property type="evidence" value="ECO:0007669"/>
    <property type="project" value="UniProtKB-SubCell"/>
</dbReference>
<keyword evidence="7 9" id="KW-1133">Transmembrane helix</keyword>
<name>A0A4S3B578_9ENTE</name>
<dbReference type="PANTHER" id="PTHR30588">
    <property type="entry name" value="BRANCHED-CHAIN AMINO ACID TRANSPORT SYSTEM 2 CARRIER PROTEIN"/>
    <property type="match status" value="1"/>
</dbReference>
<protein>
    <recommendedName>
        <fullName evidence="9">Branched-chain amino acid transport system carrier protein</fullName>
    </recommendedName>
</protein>
<evidence type="ECO:0000256" key="7">
    <source>
        <dbReference type="ARBA" id="ARBA00022989"/>
    </source>
</evidence>
<dbReference type="AlphaFoldDB" id="A0A4S3B578"/>
<keyword evidence="8 9" id="KW-0472">Membrane</keyword>
<dbReference type="Proteomes" id="UP000310506">
    <property type="component" value="Unassembled WGS sequence"/>
</dbReference>
<evidence type="ECO:0000313" key="11">
    <source>
        <dbReference type="Proteomes" id="UP000310506"/>
    </source>
</evidence>
<feature type="transmembrane region" description="Helical" evidence="9">
    <location>
        <begin position="353"/>
        <end position="372"/>
    </location>
</feature>
<proteinExistence type="inferred from homology"/>
<feature type="transmembrane region" description="Helical" evidence="9">
    <location>
        <begin position="322"/>
        <end position="347"/>
    </location>
</feature>
<dbReference type="NCBIfam" id="TIGR00796">
    <property type="entry name" value="livcs"/>
    <property type="match status" value="1"/>
</dbReference>
<accession>A0A4S3B578</accession>
<evidence type="ECO:0000256" key="3">
    <source>
        <dbReference type="ARBA" id="ARBA00022448"/>
    </source>
</evidence>
<feature type="transmembrane region" description="Helical" evidence="9">
    <location>
        <begin position="197"/>
        <end position="220"/>
    </location>
</feature>
<dbReference type="OrthoDB" id="9783920at2"/>
<feature type="transmembrane region" description="Helical" evidence="9">
    <location>
        <begin position="422"/>
        <end position="445"/>
    </location>
</feature>
<evidence type="ECO:0000256" key="2">
    <source>
        <dbReference type="ARBA" id="ARBA00008540"/>
    </source>
</evidence>
<feature type="transmembrane region" description="Helical" evidence="9">
    <location>
        <begin position="84"/>
        <end position="102"/>
    </location>
</feature>
<keyword evidence="3 9" id="KW-0813">Transport</keyword>
<comment type="function">
    <text evidence="9">Component of the transport system for branched-chain amino acids.</text>
</comment>
<organism evidence="10 11">
    <name type="scientific">Vagococcus silagei</name>
    <dbReference type="NCBI Taxonomy" id="2508885"/>
    <lineage>
        <taxon>Bacteria</taxon>
        <taxon>Bacillati</taxon>
        <taxon>Bacillota</taxon>
        <taxon>Bacilli</taxon>
        <taxon>Lactobacillales</taxon>
        <taxon>Enterococcaceae</taxon>
        <taxon>Vagococcus</taxon>
    </lineage>
</organism>
<evidence type="ECO:0000256" key="4">
    <source>
        <dbReference type="ARBA" id="ARBA00022475"/>
    </source>
</evidence>
<comment type="similarity">
    <text evidence="2 9">Belongs to the branched chain amino acid transporter family.</text>
</comment>
<feature type="transmembrane region" description="Helical" evidence="9">
    <location>
        <begin position="232"/>
        <end position="253"/>
    </location>
</feature>
<comment type="caution">
    <text evidence="10">The sequence shown here is derived from an EMBL/GenBank/DDBJ whole genome shotgun (WGS) entry which is preliminary data.</text>
</comment>
<keyword evidence="11" id="KW-1185">Reference proteome</keyword>
<feature type="transmembrane region" description="Helical" evidence="9">
    <location>
        <begin position="12"/>
        <end position="31"/>
    </location>
</feature>
<dbReference type="EMBL" id="SDGV01000012">
    <property type="protein sequence ID" value="THB61467.1"/>
    <property type="molecule type" value="Genomic_DNA"/>
</dbReference>
<feature type="transmembrane region" description="Helical" evidence="9">
    <location>
        <begin position="155"/>
        <end position="177"/>
    </location>
</feature>
<keyword evidence="4" id="KW-1003">Cell membrane</keyword>
<evidence type="ECO:0000256" key="5">
    <source>
        <dbReference type="ARBA" id="ARBA00022692"/>
    </source>
</evidence>
<comment type="subcellular location">
    <subcellularLocation>
        <location evidence="1 9">Cell membrane</location>
        <topology evidence="1 9">Multi-pass membrane protein</topology>
    </subcellularLocation>
</comment>
<feature type="transmembrane region" description="Helical" evidence="9">
    <location>
        <begin position="384"/>
        <end position="402"/>
    </location>
</feature>
<gene>
    <name evidence="10" type="primary">brnQ</name>
    <name evidence="10" type="ORF">ESZ54_05315</name>
</gene>
<feature type="transmembrane region" description="Helical" evidence="9">
    <location>
        <begin position="122"/>
        <end position="143"/>
    </location>
</feature>
<feature type="transmembrane region" description="Helical" evidence="9">
    <location>
        <begin position="43"/>
        <end position="63"/>
    </location>
</feature>
<feature type="transmembrane region" description="Helical" evidence="9">
    <location>
        <begin position="285"/>
        <end position="310"/>
    </location>
</feature>
<dbReference type="GO" id="GO:0015190">
    <property type="term" value="F:L-leucine transmembrane transporter activity"/>
    <property type="evidence" value="ECO:0007669"/>
    <property type="project" value="TreeGrafter"/>
</dbReference>
<evidence type="ECO:0000256" key="6">
    <source>
        <dbReference type="ARBA" id="ARBA00022970"/>
    </source>
</evidence>
<evidence type="ECO:0000256" key="9">
    <source>
        <dbReference type="RuleBase" id="RU362122"/>
    </source>
</evidence>
<evidence type="ECO:0000313" key="10">
    <source>
        <dbReference type="EMBL" id="THB61467.1"/>
    </source>
</evidence>
<dbReference type="GO" id="GO:0015818">
    <property type="term" value="P:isoleucine transport"/>
    <property type="evidence" value="ECO:0007669"/>
    <property type="project" value="TreeGrafter"/>
</dbReference>
<reference evidence="10 11" key="1">
    <citation type="submission" date="2019-01" db="EMBL/GenBank/DDBJ databases">
        <title>Vagococcus silagei sp. nov. isolated from brewer's grain.</title>
        <authorList>
            <person name="Guu J.-R."/>
        </authorList>
    </citation>
    <scope>NUCLEOTIDE SEQUENCE [LARGE SCALE GENOMIC DNA]</scope>
    <source>
        <strain evidence="10 11">2B-2</strain>
    </source>
</reference>